<keyword evidence="5" id="KW-0808">Transferase</keyword>
<dbReference type="PANTHER" id="PTHR11599">
    <property type="entry name" value="PROTEASOME SUBUNIT ALPHA/BETA"/>
    <property type="match status" value="1"/>
</dbReference>
<accession>A0A445HQ35</accession>
<dbReference type="EC" id="2.7.7.7" evidence="5"/>
<keyword evidence="1 2" id="KW-0647">Proteasome</keyword>
<dbReference type="InterPro" id="IPR029055">
    <property type="entry name" value="Ntn_hydrolases_N"/>
</dbReference>
<keyword evidence="5" id="KW-0548">Nucleotidyltransferase</keyword>
<evidence type="ECO:0000256" key="3">
    <source>
        <dbReference type="SAM" id="MobiDB-lite"/>
    </source>
</evidence>
<dbReference type="InterPro" id="IPR023332">
    <property type="entry name" value="Proteasome_alpha-type"/>
</dbReference>
<feature type="domain" description="Reverse transcriptase Ty1/copia-type" evidence="4">
    <location>
        <begin position="284"/>
        <end position="525"/>
    </location>
</feature>
<protein>
    <submittedName>
        <fullName evidence="5">Retrovirus-related Pol polyprotein from transposon RE1</fullName>
        <ecNumber evidence="5">2.7.7.7</ecNumber>
    </submittedName>
</protein>
<comment type="caution">
    <text evidence="5">The sequence shown here is derived from an EMBL/GenBank/DDBJ whole genome shotgun (WGS) entry which is preliminary data.</text>
</comment>
<keyword evidence="6" id="KW-1185">Reference proteome</keyword>
<evidence type="ECO:0000313" key="6">
    <source>
        <dbReference type="Proteomes" id="UP000289340"/>
    </source>
</evidence>
<dbReference type="EMBL" id="QZWG01000012">
    <property type="protein sequence ID" value="RZB75896.1"/>
    <property type="molecule type" value="Genomic_DNA"/>
</dbReference>
<dbReference type="InterPro" id="IPR001353">
    <property type="entry name" value="Proteasome_sua/b"/>
</dbReference>
<dbReference type="PROSITE" id="PS51475">
    <property type="entry name" value="PROTEASOME_ALPHA_2"/>
    <property type="match status" value="1"/>
</dbReference>
<dbReference type="GO" id="GO:0051603">
    <property type="term" value="P:proteolysis involved in protein catabolic process"/>
    <property type="evidence" value="ECO:0007669"/>
    <property type="project" value="InterPro"/>
</dbReference>
<dbReference type="InterPro" id="IPR050115">
    <property type="entry name" value="Proteasome_alpha"/>
</dbReference>
<proteinExistence type="inferred from homology"/>
<reference evidence="5 6" key="1">
    <citation type="submission" date="2018-09" db="EMBL/GenBank/DDBJ databases">
        <title>A high-quality reference genome of wild soybean provides a powerful tool to mine soybean genomes.</title>
        <authorList>
            <person name="Xie M."/>
            <person name="Chung C.Y.L."/>
            <person name="Li M.-W."/>
            <person name="Wong F.-L."/>
            <person name="Chan T.-F."/>
            <person name="Lam H.-M."/>
        </authorList>
    </citation>
    <scope>NUCLEOTIDE SEQUENCE [LARGE SCALE GENOMIC DNA]</scope>
    <source>
        <strain evidence="6">cv. W05</strain>
        <tissue evidence="5">Hypocotyl of etiolated seedlings</tissue>
    </source>
</reference>
<dbReference type="GO" id="GO:0003887">
    <property type="term" value="F:DNA-directed DNA polymerase activity"/>
    <property type="evidence" value="ECO:0007669"/>
    <property type="project" value="UniProtKB-EC"/>
</dbReference>
<feature type="region of interest" description="Disordered" evidence="3">
    <location>
        <begin position="166"/>
        <end position="185"/>
    </location>
</feature>
<dbReference type="GO" id="GO:0019773">
    <property type="term" value="C:proteasome core complex, alpha-subunit complex"/>
    <property type="evidence" value="ECO:0007669"/>
    <property type="project" value="UniProtKB-UniRule"/>
</dbReference>
<dbReference type="InterPro" id="IPR013103">
    <property type="entry name" value="RVT_2"/>
</dbReference>
<dbReference type="SUPFAM" id="SSF56672">
    <property type="entry name" value="DNA/RNA polymerases"/>
    <property type="match status" value="1"/>
</dbReference>
<gene>
    <name evidence="5" type="ORF">D0Y65_034412</name>
</gene>
<dbReference type="Gene3D" id="3.60.20.10">
    <property type="entry name" value="Glutamine Phosphoribosylpyrophosphate, subunit 1, domain 1"/>
    <property type="match status" value="1"/>
</dbReference>
<organism evidence="5 6">
    <name type="scientific">Glycine soja</name>
    <name type="common">Wild soybean</name>
    <dbReference type="NCBI Taxonomy" id="3848"/>
    <lineage>
        <taxon>Eukaryota</taxon>
        <taxon>Viridiplantae</taxon>
        <taxon>Streptophyta</taxon>
        <taxon>Embryophyta</taxon>
        <taxon>Tracheophyta</taxon>
        <taxon>Spermatophyta</taxon>
        <taxon>Magnoliopsida</taxon>
        <taxon>eudicotyledons</taxon>
        <taxon>Gunneridae</taxon>
        <taxon>Pentapetalae</taxon>
        <taxon>rosids</taxon>
        <taxon>fabids</taxon>
        <taxon>Fabales</taxon>
        <taxon>Fabaceae</taxon>
        <taxon>Papilionoideae</taxon>
        <taxon>50 kb inversion clade</taxon>
        <taxon>NPAAA clade</taxon>
        <taxon>indigoferoid/millettioid clade</taxon>
        <taxon>Phaseoleae</taxon>
        <taxon>Glycine</taxon>
        <taxon>Glycine subgen. Soja</taxon>
    </lineage>
</organism>
<sequence>MVITEIMEILIAQQYNQNHSGNQNRNYSYHRPNSQPQNNNSQSQHNAQAPQAYLANANPTQQSQNWYIDSGATHHVTASPQNLMNEVPTSANEHVFLSSGQGQVHVLFWDIHLIIKDINVLIQRVKFLSCDVVFNESSFPFSVAKPHVSSPPSSVPSQLLRLGVLPIPTAHPNPPSHSMESIESLSSLSQPVELNSLQLVPTKQAASSIPANDESSPSTLPSTTPPQPQNTHPMQTRSKSGIVRPRLHPTLLLTTAEPTSVKHALSSPEWKEAMRQEYNALMANNTWSLVPLSLGRKAIGCKWVFRVKQNFDGSILKYKARLVAKGFNQIPGQDYSQTFAPVLKSVTIRIMLTIALNHHWSIQQIDVNNAFLNGYLEEFYMTQPLGFADSDKSMVCKLKKAIYGLKQAPRAWYERLTKTLLNFGFVQSMCGPCLLVFKTDSECLYLLIYVDDIIITRSSPVLIQKLMTKLHAVFALKQLGNLDYFLVIEVKHLSNGSLLLSQAKYIRDLLEKAKMVDAKPILTPLPSDLKLTKLGTAKLVSVPVADATLYRSADGTLQYITVTWPELSYSVNKVCQFMSEPVGNIGRLIADKSQVYTQHAYMRPLGVVAMVLGIDDEYGPQLYKCDPAGHYFGHKATSAGLKDQEAINFLEKKMKNDPSFTYEETVQTAISALQSVLQEDFKATEIEVGVVRKENPEFRVLTTEEIDEHLTAISERD</sequence>
<dbReference type="SUPFAM" id="SSF56235">
    <property type="entry name" value="N-terminal nucleophile aminohydrolases (Ntn hydrolases)"/>
    <property type="match status" value="1"/>
</dbReference>
<dbReference type="Pfam" id="PF00227">
    <property type="entry name" value="Proteasome"/>
    <property type="match status" value="1"/>
</dbReference>
<feature type="compositionally biased region" description="Low complexity" evidence="3">
    <location>
        <begin position="176"/>
        <end position="185"/>
    </location>
</feature>
<evidence type="ECO:0000256" key="1">
    <source>
        <dbReference type="ARBA" id="ARBA00022942"/>
    </source>
</evidence>
<comment type="similarity">
    <text evidence="2">Belongs to the peptidase T1A family.</text>
</comment>
<dbReference type="Proteomes" id="UP000289340">
    <property type="component" value="Chromosome 12"/>
</dbReference>
<feature type="region of interest" description="Disordered" evidence="3">
    <location>
        <begin position="203"/>
        <end position="244"/>
    </location>
</feature>
<dbReference type="InterPro" id="IPR043502">
    <property type="entry name" value="DNA/RNA_pol_sf"/>
</dbReference>
<dbReference type="Pfam" id="PF07727">
    <property type="entry name" value="RVT_2"/>
    <property type="match status" value="1"/>
</dbReference>
<feature type="region of interest" description="Disordered" evidence="3">
    <location>
        <begin position="19"/>
        <end position="48"/>
    </location>
</feature>
<evidence type="ECO:0000259" key="4">
    <source>
        <dbReference type="Pfam" id="PF07727"/>
    </source>
</evidence>
<feature type="compositionally biased region" description="Polar residues" evidence="3">
    <location>
        <begin position="203"/>
        <end position="214"/>
    </location>
</feature>
<evidence type="ECO:0000313" key="5">
    <source>
        <dbReference type="EMBL" id="RZB75896.1"/>
    </source>
</evidence>
<feature type="compositionally biased region" description="Low complexity" evidence="3">
    <location>
        <begin position="32"/>
        <end position="48"/>
    </location>
</feature>
<evidence type="ECO:0000256" key="2">
    <source>
        <dbReference type="PROSITE-ProRule" id="PRU00808"/>
    </source>
</evidence>
<name>A0A445HQ35_GLYSO</name>
<dbReference type="AlphaFoldDB" id="A0A445HQ35"/>